<dbReference type="RefSeq" id="WP_051491588.1">
    <property type="nucleotide sequence ID" value="NZ_JARLKA010000044.1"/>
</dbReference>
<keyword evidence="4" id="KW-0732">Signal</keyword>
<dbReference type="FunFam" id="3.90.76.10:FF:000001">
    <property type="entry name" value="Oligopeptide ABC transporter substrate-binding protein"/>
    <property type="match status" value="1"/>
</dbReference>
<dbReference type="PANTHER" id="PTHR30290:SF10">
    <property type="entry name" value="PERIPLASMIC OLIGOPEPTIDE-BINDING PROTEIN-RELATED"/>
    <property type="match status" value="1"/>
</dbReference>
<dbReference type="PIRSF" id="PIRSF002741">
    <property type="entry name" value="MppA"/>
    <property type="match status" value="1"/>
</dbReference>
<evidence type="ECO:0000313" key="7">
    <source>
        <dbReference type="EMBL" id="OMD31710.1"/>
    </source>
</evidence>
<dbReference type="CDD" id="cd08504">
    <property type="entry name" value="PBP2_OppA"/>
    <property type="match status" value="1"/>
</dbReference>
<reference evidence="7 8" key="1">
    <citation type="submission" date="2016-10" db="EMBL/GenBank/DDBJ databases">
        <title>Paenibacillus species isolates.</title>
        <authorList>
            <person name="Beno S.M."/>
        </authorList>
    </citation>
    <scope>NUCLEOTIDE SEQUENCE [LARGE SCALE GENOMIC DNA]</scope>
    <source>
        <strain evidence="7 8">FSL H7-0604</strain>
    </source>
</reference>
<gene>
    <name evidence="7" type="ORF">BJP51_17965</name>
</gene>
<keyword evidence="3" id="KW-0813">Transport</keyword>
<evidence type="ECO:0000259" key="6">
    <source>
        <dbReference type="Pfam" id="PF00496"/>
    </source>
</evidence>
<dbReference type="SUPFAM" id="SSF53850">
    <property type="entry name" value="Periplasmic binding protein-like II"/>
    <property type="match status" value="1"/>
</dbReference>
<dbReference type="AlphaFoldDB" id="A0A1R0XA90"/>
<evidence type="ECO:0000256" key="1">
    <source>
        <dbReference type="ARBA" id="ARBA00004196"/>
    </source>
</evidence>
<sequence>MKKLLHVLFVLVLLIGLNVSEGNTASAVQAKQVLRIGFDYIPVDLDPASSTDSSTTTVIKGIFEGLVRLNDAGEAVPGIAKSWTVSKDGKTYTFSLRPSAKWSNQQQVKASDFEYAWKQALAPQSMNSYAFKMFIIANAENYHKGKLKESSKVGVKALNNDTLQVTLNEKTSHFPQLLAESIYMPINAQVAKADKNWAYNIKTMVTNGPFKLQQWDENSIHLIKNPNYYAAQEIRFSEVHLLRPKAGTPSPTMAYLNNEVDWVGAKDELIDKASLNSVFPQELYALPYASTYYYQFNLSKAPFKNLKIRKALAMAANRESIGYGTPAYGFIPRSIRGSKLNFRSEIIDTRYFKEDVIQAKKLLQEGLKEEGLTQLPSFSIIINEGHEEIAEAVINSWNKNLGITVGFEVQPWEDLLDNRLKLNYTMAKAAWAADYNDPSTFLDYFTSWSSDNDSGWSSALYDSYIKQARLTLDTSERNKLYAKAEKMLIDQMVILPLYYFYADVLHKPNIKKVSVEYDGSISFSRGYLI</sequence>
<evidence type="ECO:0000256" key="5">
    <source>
        <dbReference type="ARBA" id="ARBA00022856"/>
    </source>
</evidence>
<comment type="caution">
    <text evidence="7">The sequence shown here is derived from an EMBL/GenBank/DDBJ whole genome shotgun (WGS) entry which is preliminary data.</text>
</comment>
<evidence type="ECO:0000313" key="8">
    <source>
        <dbReference type="Proteomes" id="UP000187465"/>
    </source>
</evidence>
<dbReference type="GO" id="GO:0043190">
    <property type="term" value="C:ATP-binding cassette (ABC) transporter complex"/>
    <property type="evidence" value="ECO:0007669"/>
    <property type="project" value="InterPro"/>
</dbReference>
<dbReference type="Gene3D" id="3.40.190.10">
    <property type="entry name" value="Periplasmic binding protein-like II"/>
    <property type="match status" value="1"/>
</dbReference>
<dbReference type="Gene3D" id="3.90.76.10">
    <property type="entry name" value="Dipeptide-binding Protein, Domain 1"/>
    <property type="match status" value="1"/>
</dbReference>
<evidence type="ECO:0000256" key="2">
    <source>
        <dbReference type="ARBA" id="ARBA00005695"/>
    </source>
</evidence>
<dbReference type="EMBL" id="MKQP01000020">
    <property type="protein sequence ID" value="OMD31710.1"/>
    <property type="molecule type" value="Genomic_DNA"/>
</dbReference>
<dbReference type="PANTHER" id="PTHR30290">
    <property type="entry name" value="PERIPLASMIC BINDING COMPONENT OF ABC TRANSPORTER"/>
    <property type="match status" value="1"/>
</dbReference>
<comment type="similarity">
    <text evidence="2">Belongs to the bacterial solute-binding protein 5 family.</text>
</comment>
<feature type="domain" description="Solute-binding protein family 5" evidence="6">
    <location>
        <begin position="75"/>
        <end position="451"/>
    </location>
</feature>
<dbReference type="Gene3D" id="3.10.105.10">
    <property type="entry name" value="Dipeptide-binding Protein, Domain 3"/>
    <property type="match status" value="1"/>
</dbReference>
<keyword evidence="5" id="KW-0653">Protein transport</keyword>
<dbReference type="GO" id="GO:0030313">
    <property type="term" value="C:cell envelope"/>
    <property type="evidence" value="ECO:0007669"/>
    <property type="project" value="UniProtKB-SubCell"/>
</dbReference>
<name>A0A1R0XA90_9BACL</name>
<evidence type="ECO:0000256" key="4">
    <source>
        <dbReference type="ARBA" id="ARBA00022729"/>
    </source>
</evidence>
<dbReference type="GO" id="GO:1904680">
    <property type="term" value="F:peptide transmembrane transporter activity"/>
    <property type="evidence" value="ECO:0007669"/>
    <property type="project" value="TreeGrafter"/>
</dbReference>
<dbReference type="GO" id="GO:0042597">
    <property type="term" value="C:periplasmic space"/>
    <property type="evidence" value="ECO:0007669"/>
    <property type="project" value="UniProtKB-ARBA"/>
</dbReference>
<dbReference type="Proteomes" id="UP000187465">
    <property type="component" value="Unassembled WGS sequence"/>
</dbReference>
<protein>
    <recommendedName>
        <fullName evidence="6">Solute-binding protein family 5 domain-containing protein</fullName>
    </recommendedName>
</protein>
<keyword evidence="5" id="KW-0571">Peptide transport</keyword>
<dbReference type="InterPro" id="IPR000914">
    <property type="entry name" value="SBP_5_dom"/>
</dbReference>
<dbReference type="Pfam" id="PF00496">
    <property type="entry name" value="SBP_bac_5"/>
    <property type="match status" value="1"/>
</dbReference>
<dbReference type="InterPro" id="IPR039424">
    <property type="entry name" value="SBP_5"/>
</dbReference>
<evidence type="ECO:0000256" key="3">
    <source>
        <dbReference type="ARBA" id="ARBA00022448"/>
    </source>
</evidence>
<dbReference type="InterPro" id="IPR030678">
    <property type="entry name" value="Peptide/Ni-bd"/>
</dbReference>
<comment type="subcellular location">
    <subcellularLocation>
        <location evidence="1">Cell envelope</location>
    </subcellularLocation>
</comment>
<proteinExistence type="inferred from homology"/>
<accession>A0A1R0XA90</accession>
<dbReference type="GO" id="GO:0015833">
    <property type="term" value="P:peptide transport"/>
    <property type="evidence" value="ECO:0007669"/>
    <property type="project" value="UniProtKB-KW"/>
</dbReference>
<organism evidence="7 8">
    <name type="scientific">Paenibacillus odorifer</name>
    <dbReference type="NCBI Taxonomy" id="189426"/>
    <lineage>
        <taxon>Bacteria</taxon>
        <taxon>Bacillati</taxon>
        <taxon>Bacillota</taxon>
        <taxon>Bacilli</taxon>
        <taxon>Bacillales</taxon>
        <taxon>Paenibacillaceae</taxon>
        <taxon>Paenibacillus</taxon>
    </lineage>
</organism>